<keyword evidence="5 11" id="KW-0677">Repeat</keyword>
<dbReference type="GO" id="GO:0006355">
    <property type="term" value="P:regulation of DNA-templated transcription"/>
    <property type="evidence" value="ECO:0007669"/>
    <property type="project" value="InterPro"/>
</dbReference>
<evidence type="ECO:0000256" key="7">
    <source>
        <dbReference type="ARBA" id="ARBA00023015"/>
    </source>
</evidence>
<name>A0A1B0CV75_LUTLO</name>
<dbReference type="InterPro" id="IPR015943">
    <property type="entry name" value="WD40/YVTN_repeat-like_dom_sf"/>
</dbReference>
<protein>
    <recommendedName>
        <fullName evidence="11">Protein HIRA</fullName>
    </recommendedName>
</protein>
<dbReference type="GO" id="GO:0031491">
    <property type="term" value="F:nucleosome binding"/>
    <property type="evidence" value="ECO:0007669"/>
    <property type="project" value="TreeGrafter"/>
</dbReference>
<keyword evidence="9 11" id="KW-0539">Nucleus</keyword>
<evidence type="ECO:0000256" key="5">
    <source>
        <dbReference type="ARBA" id="ARBA00022737"/>
    </source>
</evidence>
<feature type="repeat" description="WD" evidence="10">
    <location>
        <begin position="131"/>
        <end position="164"/>
    </location>
</feature>
<feature type="repeat" description="WD" evidence="10">
    <location>
        <begin position="72"/>
        <end position="104"/>
    </location>
</feature>
<dbReference type="PANTHER" id="PTHR13831:SF0">
    <property type="entry name" value="PROTEIN HIRA"/>
    <property type="match status" value="1"/>
</dbReference>
<keyword evidence="7 11" id="KW-0805">Transcription regulation</keyword>
<feature type="repeat" description="WD" evidence="10">
    <location>
        <begin position="174"/>
        <end position="206"/>
    </location>
</feature>
<dbReference type="InterPro" id="IPR001680">
    <property type="entry name" value="WD40_rpt"/>
</dbReference>
<dbReference type="GO" id="GO:0006351">
    <property type="term" value="P:DNA-templated transcription"/>
    <property type="evidence" value="ECO:0007669"/>
    <property type="project" value="InterPro"/>
</dbReference>
<dbReference type="Pfam" id="PF00400">
    <property type="entry name" value="WD40"/>
    <property type="match status" value="3"/>
</dbReference>
<dbReference type="Pfam" id="PF24105">
    <property type="entry name" value="Beta-prop_CAF1B_HIR1"/>
    <property type="match status" value="1"/>
</dbReference>
<reference evidence="15" key="1">
    <citation type="submission" date="2020-05" db="UniProtKB">
        <authorList>
            <consortium name="EnsemblMetazoa"/>
        </authorList>
    </citation>
    <scope>IDENTIFICATION</scope>
    <source>
        <strain evidence="15">Jacobina</strain>
    </source>
</reference>
<dbReference type="Proteomes" id="UP000092461">
    <property type="component" value="Unassembled WGS sequence"/>
</dbReference>
<dbReference type="Pfam" id="PF09453">
    <property type="entry name" value="HIRA_B"/>
    <property type="match status" value="1"/>
</dbReference>
<dbReference type="GO" id="GO:0005634">
    <property type="term" value="C:nucleus"/>
    <property type="evidence" value="ECO:0007669"/>
    <property type="project" value="UniProtKB-SubCell"/>
</dbReference>
<evidence type="ECO:0000256" key="10">
    <source>
        <dbReference type="PROSITE-ProRule" id="PRU00221"/>
    </source>
</evidence>
<dbReference type="InterPro" id="IPR019775">
    <property type="entry name" value="WD40_repeat_CS"/>
</dbReference>
<dbReference type="CDD" id="cd00200">
    <property type="entry name" value="WD40"/>
    <property type="match status" value="1"/>
</dbReference>
<dbReference type="GO" id="GO:0000785">
    <property type="term" value="C:chromatin"/>
    <property type="evidence" value="ECO:0007669"/>
    <property type="project" value="TreeGrafter"/>
</dbReference>
<dbReference type="SMART" id="SM00320">
    <property type="entry name" value="WD40"/>
    <property type="match status" value="8"/>
</dbReference>
<dbReference type="Pfam" id="PF07569">
    <property type="entry name" value="Hira"/>
    <property type="match status" value="1"/>
</dbReference>
<accession>A0A1B0CV75</accession>
<feature type="domain" description="CAF1B/HIR1 beta-propeller" evidence="14">
    <location>
        <begin position="15"/>
        <end position="215"/>
    </location>
</feature>
<dbReference type="PROSITE" id="PS50294">
    <property type="entry name" value="WD_REPEATS_REGION"/>
    <property type="match status" value="3"/>
</dbReference>
<comment type="similarity">
    <text evidence="3 11">Belongs to the WD repeat HIR1 family.</text>
</comment>
<comment type="subcellular location">
    <subcellularLocation>
        <location evidence="2 11">Nucleus</location>
    </subcellularLocation>
</comment>
<keyword evidence="11" id="KW-0678">Repressor</keyword>
<dbReference type="InterPro" id="IPR055410">
    <property type="entry name" value="Beta-prop_CAF1B_HIR1"/>
</dbReference>
<comment type="function">
    <text evidence="1 11">Required for replication-independent chromatin assembly and for the periodic repression of histone gene transcription during the cell cycle.</text>
</comment>
<dbReference type="GO" id="GO:0006338">
    <property type="term" value="P:chromatin remodeling"/>
    <property type="evidence" value="ECO:0007669"/>
    <property type="project" value="InterPro"/>
</dbReference>
<dbReference type="InterPro" id="IPR031120">
    <property type="entry name" value="HIR1-like"/>
</dbReference>
<keyword evidence="8 11" id="KW-0804">Transcription</keyword>
<keyword evidence="4 10" id="KW-0853">WD repeat</keyword>
<dbReference type="FunFam" id="2.130.10.10:FF:000075">
    <property type="entry name" value="Protein HIRA"/>
    <property type="match status" value="1"/>
</dbReference>
<dbReference type="PROSITE" id="PS50082">
    <property type="entry name" value="WD_REPEATS_2"/>
    <property type="match status" value="3"/>
</dbReference>
<evidence type="ECO:0000256" key="8">
    <source>
        <dbReference type="ARBA" id="ARBA00023163"/>
    </source>
</evidence>
<dbReference type="PROSITE" id="PS00678">
    <property type="entry name" value="WD_REPEATS_1"/>
    <property type="match status" value="1"/>
</dbReference>
<evidence type="ECO:0000256" key="4">
    <source>
        <dbReference type="ARBA" id="ARBA00022574"/>
    </source>
</evidence>
<dbReference type="PANTHER" id="PTHR13831">
    <property type="entry name" value="MEMBER OF THE HIR1 FAMILY OF WD-REPEAT PROTEINS"/>
    <property type="match status" value="1"/>
</dbReference>
<evidence type="ECO:0000256" key="12">
    <source>
        <dbReference type="SAM" id="MobiDB-lite"/>
    </source>
</evidence>
<dbReference type="InterPro" id="IPR036322">
    <property type="entry name" value="WD40_repeat_dom_sf"/>
</dbReference>
<evidence type="ECO:0000313" key="16">
    <source>
        <dbReference type="Proteomes" id="UP000092461"/>
    </source>
</evidence>
<sequence length="881" mass="96578">MGMLDNLKITSMMLCLLQKNPFFSLDIHPDGTKFATGGQGNDSGRVVVWNLAPVISEKAEFDKTVPKIPCQMDNHLACVNAVRWSLNGQCLASGGDDKTVMVWKRGKGSGGVFGSGGFTKSAENWRCVTTLRGHAGDILDIAWSPRDKWLSSCSVDNTIIIWDVFALPSIVAILKGHTGLVKGIAWDPVGKFIASQSDDRSIKIWKTADWTCQTTITEPFQECGGTTHILRLSWSPDGQYLVSAHAMNGGGPTAQIIEREGWKCDKDFVGHRKAVSCVRFHSSIMMRTAPKTNKSQQYCCLAVGSRDHSLSIWMTALQRPLLVLHELFQDSILDLSWSSDGYVLMACSGDGTVACLQFSDEELGTPLSEDDKNALYQRMYGKSVSDMNAQSEKDMIVENAEFLDTIGREKSKQPAFMAELDGQSRSNNNNNNSVAPPPSQNNVTNHQSEDHHAANVNFSSVSVQSKQAIHKQIETRTADGKRRITPMFIPMSQDATEANTVELNSSSRNSTSIVIEKLTEEQEVAPARLSLHTAAAPEGPRGDALDSRLTKSTLAPAKTASLEMDARKPAPMPQTTKPEATISISRTLTAGRPEAIAGNFVRTVGDLRVQVTNAAVKSPFGVLSRIFCCPTATPTKIAWEMFVGSAVVNCSACSKHVIACSSDGTVRFINVRTGTLTLPIINMPTAIVQSAFGLPFVLISNGCAYTFSKNLESWLVVNSKDTLNQRNLIKYKPPASTVQKNLRTYPIMAVQGAAHSLLPASSSFVNVTATTWENVSQFTFIENQIQLCETIQSPAELKYWYSALGFHLAHHGTEQRLRLTLDDLLGSVHSTTNADILGISKLSLLDIVLENLKSQPKWQRIYMEYTEQLSNLRHIKNNTPK</sequence>
<organism evidence="15 16">
    <name type="scientific">Lutzomyia longipalpis</name>
    <name type="common">Sand fly</name>
    <dbReference type="NCBI Taxonomy" id="7200"/>
    <lineage>
        <taxon>Eukaryota</taxon>
        <taxon>Metazoa</taxon>
        <taxon>Ecdysozoa</taxon>
        <taxon>Arthropoda</taxon>
        <taxon>Hexapoda</taxon>
        <taxon>Insecta</taxon>
        <taxon>Pterygota</taxon>
        <taxon>Neoptera</taxon>
        <taxon>Endopterygota</taxon>
        <taxon>Diptera</taxon>
        <taxon>Nematocera</taxon>
        <taxon>Psychodoidea</taxon>
        <taxon>Psychodidae</taxon>
        <taxon>Lutzomyia</taxon>
        <taxon>Lutzomyia</taxon>
    </lineage>
</organism>
<dbReference type="VEuPathDB" id="VectorBase:LLOJ008860"/>
<dbReference type="InterPro" id="IPR019015">
    <property type="entry name" value="HIRA_B_motif"/>
</dbReference>
<keyword evidence="6 11" id="KW-0156">Chromatin regulator</keyword>
<dbReference type="Gene3D" id="2.130.10.10">
    <property type="entry name" value="YVTN repeat-like/Quinoprotein amine dehydrogenase"/>
    <property type="match status" value="2"/>
</dbReference>
<feature type="domain" description="Protein HIRA-like C-terminal" evidence="13">
    <location>
        <begin position="641"/>
        <end position="824"/>
    </location>
</feature>
<dbReference type="SUPFAM" id="SSF50978">
    <property type="entry name" value="WD40 repeat-like"/>
    <property type="match status" value="1"/>
</dbReference>
<evidence type="ECO:0000259" key="14">
    <source>
        <dbReference type="Pfam" id="PF24105"/>
    </source>
</evidence>
<keyword evidence="16" id="KW-1185">Reference proteome</keyword>
<evidence type="ECO:0000256" key="2">
    <source>
        <dbReference type="ARBA" id="ARBA00004123"/>
    </source>
</evidence>
<evidence type="ECO:0000256" key="9">
    <source>
        <dbReference type="ARBA" id="ARBA00023242"/>
    </source>
</evidence>
<dbReference type="AlphaFoldDB" id="A0A1B0CV75"/>
<dbReference type="EMBL" id="AJWK01030162">
    <property type="status" value="NOT_ANNOTATED_CDS"/>
    <property type="molecule type" value="Genomic_DNA"/>
</dbReference>
<evidence type="ECO:0000256" key="6">
    <source>
        <dbReference type="ARBA" id="ARBA00022853"/>
    </source>
</evidence>
<evidence type="ECO:0000256" key="1">
    <source>
        <dbReference type="ARBA" id="ARBA00002677"/>
    </source>
</evidence>
<evidence type="ECO:0000256" key="11">
    <source>
        <dbReference type="RuleBase" id="RU364014"/>
    </source>
</evidence>
<feature type="region of interest" description="Disordered" evidence="12">
    <location>
        <begin position="556"/>
        <end position="577"/>
    </location>
</feature>
<dbReference type="EnsemblMetazoa" id="LLOJ008860-RA">
    <property type="protein sequence ID" value="LLOJ008860-PA"/>
    <property type="gene ID" value="LLOJ008860"/>
</dbReference>
<feature type="region of interest" description="Disordered" evidence="12">
    <location>
        <begin position="421"/>
        <end position="448"/>
    </location>
</feature>
<evidence type="ECO:0000313" key="15">
    <source>
        <dbReference type="EnsemblMetazoa" id="LLOJ008860-PA"/>
    </source>
</evidence>
<evidence type="ECO:0000256" key="3">
    <source>
        <dbReference type="ARBA" id="ARBA00007306"/>
    </source>
</evidence>
<dbReference type="InterPro" id="IPR011494">
    <property type="entry name" value="HIRA-like_C"/>
</dbReference>
<dbReference type="GO" id="GO:0000417">
    <property type="term" value="C:HIR complex"/>
    <property type="evidence" value="ECO:0007669"/>
    <property type="project" value="TreeGrafter"/>
</dbReference>
<proteinExistence type="inferred from homology"/>
<evidence type="ECO:0000259" key="13">
    <source>
        <dbReference type="Pfam" id="PF07569"/>
    </source>
</evidence>
<dbReference type="VEuPathDB" id="VectorBase:LLONM1_006535"/>